<dbReference type="Pfam" id="PF03544">
    <property type="entry name" value="TonB_C"/>
    <property type="match status" value="1"/>
</dbReference>
<dbReference type="EMBL" id="CP003350">
    <property type="protein sequence ID" value="AFC84884.1"/>
    <property type="molecule type" value="Genomic_DNA"/>
</dbReference>
<feature type="signal peptide" evidence="1">
    <location>
        <begin position="1"/>
        <end position="32"/>
    </location>
</feature>
<dbReference type="eggNOG" id="ENOG5031QJ9">
    <property type="taxonomic scope" value="Bacteria"/>
</dbReference>
<feature type="domain" description="TonB C-terminal" evidence="2">
    <location>
        <begin position="66"/>
        <end position="129"/>
    </location>
</feature>
<dbReference type="AlphaFoldDB" id="H8L3S9"/>
<dbReference type="Proteomes" id="UP000005234">
    <property type="component" value="Chromosome"/>
</dbReference>
<evidence type="ECO:0000313" key="4">
    <source>
        <dbReference type="Proteomes" id="UP000005234"/>
    </source>
</evidence>
<accession>H8L3S9</accession>
<keyword evidence="1" id="KW-0732">Signal</keyword>
<dbReference type="HOGENOM" id="CLU_1746746_0_0_6"/>
<dbReference type="STRING" id="767434.Fraau_0395"/>
<dbReference type="InterPro" id="IPR037682">
    <property type="entry name" value="TonB_C"/>
</dbReference>
<dbReference type="Gene3D" id="3.30.1150.10">
    <property type="match status" value="1"/>
</dbReference>
<evidence type="ECO:0000256" key="1">
    <source>
        <dbReference type="SAM" id="SignalP"/>
    </source>
</evidence>
<protein>
    <submittedName>
        <fullName evidence="3">TonB family protein</fullName>
    </submittedName>
</protein>
<dbReference type="RefSeq" id="WP_014401890.1">
    <property type="nucleotide sequence ID" value="NC_017033.1"/>
</dbReference>
<proteinExistence type="predicted"/>
<name>H8L3S9_FRAAD</name>
<evidence type="ECO:0000259" key="2">
    <source>
        <dbReference type="Pfam" id="PF03544"/>
    </source>
</evidence>
<dbReference type="SUPFAM" id="SSF74653">
    <property type="entry name" value="TolA/TonB C-terminal domain"/>
    <property type="match status" value="1"/>
</dbReference>
<reference evidence="3" key="1">
    <citation type="submission" date="2012-02" db="EMBL/GenBank/DDBJ databases">
        <title>The complete genome of Frateuria aurantia DSM 6220.</title>
        <authorList>
            <consortium name="US DOE Joint Genome Institute (JGI-PGF)"/>
            <person name="Lucas S."/>
            <person name="Copeland A."/>
            <person name="Lapidus A."/>
            <person name="Glavina del Rio T."/>
            <person name="Dalin E."/>
            <person name="Tice H."/>
            <person name="Bruce D."/>
            <person name="Goodwin L."/>
            <person name="Pitluck S."/>
            <person name="Peters L."/>
            <person name="Ovchinnikova G."/>
            <person name="Teshima H."/>
            <person name="Kyrpides N."/>
            <person name="Mavromatis K."/>
            <person name="Ivanova N."/>
            <person name="Brettin T."/>
            <person name="Detter J.C."/>
            <person name="Han C."/>
            <person name="Larimer F."/>
            <person name="Land M."/>
            <person name="Hauser L."/>
            <person name="Markowitz V."/>
            <person name="Cheng J.-F."/>
            <person name="Hugenholtz P."/>
            <person name="Woyke T."/>
            <person name="Wu D."/>
            <person name="Brambilla E."/>
            <person name="Klenk H.-P."/>
            <person name="Eisen J.A."/>
        </authorList>
    </citation>
    <scope>NUCLEOTIDE SEQUENCE</scope>
    <source>
        <strain evidence="3">DSM 6220</strain>
    </source>
</reference>
<dbReference type="OrthoDB" id="5957272at2"/>
<dbReference type="KEGG" id="fau:Fraau_0395"/>
<keyword evidence="4" id="KW-1185">Reference proteome</keyword>
<gene>
    <name evidence="3" type="ordered locus">Fraau_0395</name>
</gene>
<dbReference type="GO" id="GO:0055085">
    <property type="term" value="P:transmembrane transport"/>
    <property type="evidence" value="ECO:0007669"/>
    <property type="project" value="InterPro"/>
</dbReference>
<evidence type="ECO:0000313" key="3">
    <source>
        <dbReference type="EMBL" id="AFC84884.1"/>
    </source>
</evidence>
<sequence length="152" mass="16127">MNMMSPRRSGKALIRIAALAVLMAAGTQTAMAARLVAPDHLHNYWILLNRTVDVEVPDSGNNIDKPGCVAVSYLIGSDGVPRDVKVRASVPASDLGSAAISAVSNFRYGPSLSNRGSDPVSTYYVVPFNAPDDPAGQQRLMAACQLPGYPRD</sequence>
<organism evidence="3 4">
    <name type="scientific">Frateuria aurantia (strain ATCC 33424 / DSM 6220 / KCTC 2777 / LMG 1558 / NBRC 3245 / NCIMB 13370)</name>
    <name type="common">Acetobacter aurantius</name>
    <dbReference type="NCBI Taxonomy" id="767434"/>
    <lineage>
        <taxon>Bacteria</taxon>
        <taxon>Pseudomonadati</taxon>
        <taxon>Pseudomonadota</taxon>
        <taxon>Gammaproteobacteria</taxon>
        <taxon>Lysobacterales</taxon>
        <taxon>Rhodanobacteraceae</taxon>
        <taxon>Frateuria</taxon>
    </lineage>
</organism>
<feature type="chain" id="PRO_5003615618" evidence="1">
    <location>
        <begin position="33"/>
        <end position="152"/>
    </location>
</feature>